<keyword evidence="5 7" id="KW-0472">Membrane</keyword>
<protein>
    <submittedName>
        <fullName evidence="8">Uncharacterized protein</fullName>
    </submittedName>
</protein>
<keyword evidence="6" id="KW-0325">Glycoprotein</keyword>
<name>A0A814Q9N2_9BILA</name>
<comment type="subcellular location">
    <subcellularLocation>
        <location evidence="1">Membrane</location>
    </subcellularLocation>
</comment>
<organism evidence="8 9">
    <name type="scientific">Rotaria sordida</name>
    <dbReference type="NCBI Taxonomy" id="392033"/>
    <lineage>
        <taxon>Eukaryota</taxon>
        <taxon>Metazoa</taxon>
        <taxon>Spiralia</taxon>
        <taxon>Gnathifera</taxon>
        <taxon>Rotifera</taxon>
        <taxon>Eurotatoria</taxon>
        <taxon>Bdelloidea</taxon>
        <taxon>Philodinida</taxon>
        <taxon>Philodinidae</taxon>
        <taxon>Rotaria</taxon>
    </lineage>
</organism>
<evidence type="ECO:0000256" key="4">
    <source>
        <dbReference type="ARBA" id="ARBA00022989"/>
    </source>
</evidence>
<keyword evidence="4 7" id="KW-1133">Transmembrane helix</keyword>
<feature type="transmembrane region" description="Helical" evidence="7">
    <location>
        <begin position="430"/>
        <end position="450"/>
    </location>
</feature>
<comment type="similarity">
    <text evidence="2">Belongs to the CD36 family.</text>
</comment>
<evidence type="ECO:0000256" key="3">
    <source>
        <dbReference type="ARBA" id="ARBA00022692"/>
    </source>
</evidence>
<gene>
    <name evidence="8" type="ORF">RFH988_LOCUS20126</name>
</gene>
<dbReference type="Pfam" id="PF01130">
    <property type="entry name" value="CD36"/>
    <property type="match status" value="1"/>
</dbReference>
<dbReference type="PANTHER" id="PTHR11923:SF51">
    <property type="entry name" value="LYSOSOME MEMBRANE PROTEIN 2"/>
    <property type="match status" value="1"/>
</dbReference>
<dbReference type="Proteomes" id="UP000663882">
    <property type="component" value="Unassembled WGS sequence"/>
</dbReference>
<dbReference type="EMBL" id="CAJNOO010001218">
    <property type="protein sequence ID" value="CAF1116640.1"/>
    <property type="molecule type" value="Genomic_DNA"/>
</dbReference>
<dbReference type="GO" id="GO:0016020">
    <property type="term" value="C:membrane"/>
    <property type="evidence" value="ECO:0007669"/>
    <property type="project" value="UniProtKB-SubCell"/>
</dbReference>
<evidence type="ECO:0000313" key="8">
    <source>
        <dbReference type="EMBL" id="CAF1116640.1"/>
    </source>
</evidence>
<dbReference type="GO" id="GO:0005737">
    <property type="term" value="C:cytoplasm"/>
    <property type="evidence" value="ECO:0007669"/>
    <property type="project" value="TreeGrafter"/>
</dbReference>
<evidence type="ECO:0000256" key="1">
    <source>
        <dbReference type="ARBA" id="ARBA00004370"/>
    </source>
</evidence>
<evidence type="ECO:0000256" key="2">
    <source>
        <dbReference type="ARBA" id="ARBA00010532"/>
    </source>
</evidence>
<dbReference type="PRINTS" id="PR01609">
    <property type="entry name" value="CD36FAMILY"/>
</dbReference>
<accession>A0A814Q9N2</accession>
<evidence type="ECO:0000256" key="6">
    <source>
        <dbReference type="ARBA" id="ARBA00023180"/>
    </source>
</evidence>
<reference evidence="8" key="1">
    <citation type="submission" date="2021-02" db="EMBL/GenBank/DDBJ databases">
        <authorList>
            <person name="Nowell W R."/>
        </authorList>
    </citation>
    <scope>NUCLEOTIDE SEQUENCE</scope>
</reference>
<keyword evidence="3 7" id="KW-0812">Transmembrane</keyword>
<evidence type="ECO:0000313" key="9">
    <source>
        <dbReference type="Proteomes" id="UP000663882"/>
    </source>
</evidence>
<dbReference type="PANTHER" id="PTHR11923">
    <property type="entry name" value="SCAVENGER RECEPTOR CLASS B TYPE-1 SR-B1"/>
    <property type="match status" value="1"/>
</dbReference>
<dbReference type="OrthoDB" id="18585at2759"/>
<evidence type="ECO:0000256" key="7">
    <source>
        <dbReference type="SAM" id="Phobius"/>
    </source>
</evidence>
<sequence length="468" mass="53098">MASSTYFSCILVVGLLISFGLCVAGILGIVFGAQFLKTQINKQLPLSTDSDQLDSWISSPVPIYVQFWLWECVNVDEVIQQGLKPMLIQHGPFTYLENRIKIDVHFNLNHTVTYHQPVSYTFQRNMSSNDEQLPIKMINTPIISLLALSRNLSNVTQELINLIAKVFNESLFVTHTAREWIWGYEDPLLKAAKRLPIVGQFVPDDHFGYFYRQNNSDNGIFTVFTGVSVLPYWHTSSCNQINGTDGNWFPPLTSVNKRLYLYSTEICRSIYITFEYHSSVLNIATESFSIPAEVFYNSTINPDNAGFGTLDSGVLDVSKCKQGAPIIISLPHFLYAAERYKSRIDGLIPNADIHRTVLQIEPYTGFVLNAQKRLQLNILIQYDPLFDDLKNLHDLILPALWLNQSATIDQKTANELHKKILRYFPIVHEISIAFVIFGAVSIIVIIIVGIRRSLQRIRTLAYGGLINE</sequence>
<comment type="caution">
    <text evidence="8">The sequence shown here is derived from an EMBL/GenBank/DDBJ whole genome shotgun (WGS) entry which is preliminary data.</text>
</comment>
<dbReference type="InterPro" id="IPR002159">
    <property type="entry name" value="CD36_fam"/>
</dbReference>
<evidence type="ECO:0000256" key="5">
    <source>
        <dbReference type="ARBA" id="ARBA00023136"/>
    </source>
</evidence>
<dbReference type="GO" id="GO:0005044">
    <property type="term" value="F:scavenger receptor activity"/>
    <property type="evidence" value="ECO:0007669"/>
    <property type="project" value="TreeGrafter"/>
</dbReference>
<dbReference type="AlphaFoldDB" id="A0A814Q9N2"/>
<proteinExistence type="inferred from homology"/>